<dbReference type="InterPro" id="IPR052897">
    <property type="entry name" value="Sec-Metab_Biosynth_Hydrolase"/>
</dbReference>
<dbReference type="AlphaFoldDB" id="A0A9P6VMW9"/>
<dbReference type="SUPFAM" id="SSF53474">
    <property type="entry name" value="alpha/beta-Hydrolases"/>
    <property type="match status" value="1"/>
</dbReference>
<organism evidence="2 3">
    <name type="scientific">Hyphodiscus hymeniophilus</name>
    <dbReference type="NCBI Taxonomy" id="353542"/>
    <lineage>
        <taxon>Eukaryota</taxon>
        <taxon>Fungi</taxon>
        <taxon>Dikarya</taxon>
        <taxon>Ascomycota</taxon>
        <taxon>Pezizomycotina</taxon>
        <taxon>Leotiomycetes</taxon>
        <taxon>Helotiales</taxon>
        <taxon>Hyphodiscaceae</taxon>
        <taxon>Hyphodiscus</taxon>
    </lineage>
</organism>
<dbReference type="PANTHER" id="PTHR37017:SF13">
    <property type="entry name" value="AB HYDROLASE-1 DOMAIN-CONTAINING PROTEIN"/>
    <property type="match status" value="1"/>
</dbReference>
<dbReference type="Pfam" id="PF12697">
    <property type="entry name" value="Abhydrolase_6"/>
    <property type="match status" value="1"/>
</dbReference>
<dbReference type="EMBL" id="VNKQ01000004">
    <property type="protein sequence ID" value="KAG0651321.1"/>
    <property type="molecule type" value="Genomic_DNA"/>
</dbReference>
<dbReference type="InterPro" id="IPR029058">
    <property type="entry name" value="AB_hydrolase_fold"/>
</dbReference>
<evidence type="ECO:0000313" key="2">
    <source>
        <dbReference type="EMBL" id="KAG0651321.1"/>
    </source>
</evidence>
<dbReference type="Proteomes" id="UP000785200">
    <property type="component" value="Unassembled WGS sequence"/>
</dbReference>
<proteinExistence type="predicted"/>
<evidence type="ECO:0000259" key="1">
    <source>
        <dbReference type="Pfam" id="PF12697"/>
    </source>
</evidence>
<dbReference type="InterPro" id="IPR000073">
    <property type="entry name" value="AB_hydrolase_1"/>
</dbReference>
<protein>
    <recommendedName>
        <fullName evidence="1">AB hydrolase-1 domain-containing protein</fullName>
    </recommendedName>
</protein>
<comment type="caution">
    <text evidence="2">The sequence shown here is derived from an EMBL/GenBank/DDBJ whole genome shotgun (WGS) entry which is preliminary data.</text>
</comment>
<dbReference type="PANTHER" id="PTHR37017">
    <property type="entry name" value="AB HYDROLASE-1 DOMAIN-CONTAINING PROTEIN-RELATED"/>
    <property type="match status" value="1"/>
</dbReference>
<dbReference type="Gene3D" id="3.40.50.1820">
    <property type="entry name" value="alpha/beta hydrolase"/>
    <property type="match status" value="1"/>
</dbReference>
<reference evidence="2" key="1">
    <citation type="submission" date="2019-07" db="EMBL/GenBank/DDBJ databases">
        <title>Hyphodiscus hymeniophilus genome sequencing and assembly.</title>
        <authorList>
            <person name="Kramer G."/>
            <person name="Nodwell J."/>
        </authorList>
    </citation>
    <scope>NUCLEOTIDE SEQUENCE</scope>
    <source>
        <strain evidence="2">ATCC 34498</strain>
    </source>
</reference>
<keyword evidence="3" id="KW-1185">Reference proteome</keyword>
<feature type="domain" description="AB hydrolase-1" evidence="1">
    <location>
        <begin position="13"/>
        <end position="252"/>
    </location>
</feature>
<gene>
    <name evidence="2" type="ORF">D0Z07_1839</name>
</gene>
<accession>A0A9P6VMW9</accession>
<sequence length="261" mass="27897">MGSQVDSATKPTILIVPGSFSPPSMYQSILDDLKSAGYEAIAIYLPTVGDAQKASGISLADDAAGIQAVLIKLVDEEGKDVILVTHSYGGIAGGEGAKGFAKTEREARGRKGGIVRLLYVTALIARVGESLKDTMKDCPKLDNVVVNGDHMTLDPIPNTRTLFTDLPLEEGLKWVAEMPGHSAISFDHPATYPAYKHIPMTYMLCEGDLVIPAEVQRSMVEMVEKESGRKVDVHSVPAGHVPNVTMPEAVVKTIRSAAGER</sequence>
<name>A0A9P6VMW9_9HELO</name>
<evidence type="ECO:0000313" key="3">
    <source>
        <dbReference type="Proteomes" id="UP000785200"/>
    </source>
</evidence>
<dbReference type="OrthoDB" id="1263307at2759"/>
<feature type="non-terminal residue" evidence="2">
    <location>
        <position position="1"/>
    </location>
</feature>